<reference evidence="2" key="1">
    <citation type="submission" date="2022-10" db="EMBL/GenBank/DDBJ databases">
        <title>Rhodococcus sp.75.</title>
        <authorList>
            <person name="Sun M."/>
        </authorList>
    </citation>
    <scope>NUCLEOTIDE SEQUENCE</scope>
    <source>
        <strain evidence="2">75</strain>
    </source>
</reference>
<dbReference type="Proteomes" id="UP001164965">
    <property type="component" value="Chromosome"/>
</dbReference>
<dbReference type="RefSeq" id="WP_265381799.1">
    <property type="nucleotide sequence ID" value="NZ_CP110615.1"/>
</dbReference>
<feature type="chain" id="PRO_5047037284" description="DUF4333 domain-containing protein" evidence="1">
    <location>
        <begin position="23"/>
        <end position="89"/>
    </location>
</feature>
<protein>
    <recommendedName>
        <fullName evidence="4">DUF4333 domain-containing protein</fullName>
    </recommendedName>
</protein>
<accession>A0ABY6NX50</accession>
<keyword evidence="3" id="KW-1185">Reference proteome</keyword>
<keyword evidence="1" id="KW-0732">Signal</keyword>
<feature type="signal peptide" evidence="1">
    <location>
        <begin position="1"/>
        <end position="22"/>
    </location>
</feature>
<sequence>MRKWRTATLVAVLSVLTVLTLARGSEPAIQPASAPSASHQIEEDDPRWDCRTMGNHQCSATGYAGENVVIEFDAYGMPVRVIAAILSNP</sequence>
<dbReference type="EMBL" id="CP110615">
    <property type="protein sequence ID" value="UZJ23691.1"/>
    <property type="molecule type" value="Genomic_DNA"/>
</dbReference>
<gene>
    <name evidence="2" type="ORF">RHODO2019_10775</name>
</gene>
<name>A0ABY6NX50_9NOCA</name>
<proteinExistence type="predicted"/>
<evidence type="ECO:0008006" key="4">
    <source>
        <dbReference type="Google" id="ProtNLM"/>
    </source>
</evidence>
<evidence type="ECO:0000256" key="1">
    <source>
        <dbReference type="SAM" id="SignalP"/>
    </source>
</evidence>
<organism evidence="2 3">
    <name type="scientific">Rhodococcus antarcticus</name>
    <dbReference type="NCBI Taxonomy" id="2987751"/>
    <lineage>
        <taxon>Bacteria</taxon>
        <taxon>Bacillati</taxon>
        <taxon>Actinomycetota</taxon>
        <taxon>Actinomycetes</taxon>
        <taxon>Mycobacteriales</taxon>
        <taxon>Nocardiaceae</taxon>
        <taxon>Rhodococcus</taxon>
    </lineage>
</organism>
<evidence type="ECO:0000313" key="2">
    <source>
        <dbReference type="EMBL" id="UZJ23691.1"/>
    </source>
</evidence>
<evidence type="ECO:0000313" key="3">
    <source>
        <dbReference type="Proteomes" id="UP001164965"/>
    </source>
</evidence>